<dbReference type="EMBL" id="ML210215">
    <property type="protein sequence ID" value="TFK23597.1"/>
    <property type="molecule type" value="Genomic_DNA"/>
</dbReference>
<keyword evidence="3" id="KW-1185">Reference proteome</keyword>
<feature type="compositionally biased region" description="Polar residues" evidence="1">
    <location>
        <begin position="320"/>
        <end position="332"/>
    </location>
</feature>
<accession>A0A5C3KTK4</accession>
<evidence type="ECO:0000313" key="2">
    <source>
        <dbReference type="EMBL" id="TFK23597.1"/>
    </source>
</evidence>
<sequence length="386" mass="42912">MASEVEPASAPTPVSSPDRQHYQFFWEFLTFKVDCVLFQLPKYRFVEDSPTFAGQYGIGLEHTDPNGSGARVIELDATPPDFEYFIKAMYPKVSVYSGPPDLTMAEWTSVLKLSTKWFFNDLRKIAIEKLTKMPMDPVYRVCMAKEYNVSAWLLSGYEGIATRTVPLKTGEASRIGWESALMISSVIIRRLRAPTPEPEEPGVPAVSAPSNLGLANDIMYEFATEFEAMKKAEGIEEKKKKLEEEREKLEKGSLQQKATSPSQSITSVTEDVQTEELVFEKDKTQSMAVTGPAEDSMAPNNVGKQADQAPSQPDPIVPSNIDTTKLGETSSAGSLPVISYSQRSELGSFWSQAEREAERRGPTNLNQRSDPLPPDDWGTISGWLKF</sequence>
<dbReference type="OrthoDB" id="2367075at2759"/>
<reference evidence="2 3" key="1">
    <citation type="journal article" date="2019" name="Nat. Ecol. Evol.">
        <title>Megaphylogeny resolves global patterns of mushroom evolution.</title>
        <authorList>
            <person name="Varga T."/>
            <person name="Krizsan K."/>
            <person name="Foldi C."/>
            <person name="Dima B."/>
            <person name="Sanchez-Garcia M."/>
            <person name="Sanchez-Ramirez S."/>
            <person name="Szollosi G.J."/>
            <person name="Szarkandi J.G."/>
            <person name="Papp V."/>
            <person name="Albert L."/>
            <person name="Andreopoulos W."/>
            <person name="Angelini C."/>
            <person name="Antonin V."/>
            <person name="Barry K.W."/>
            <person name="Bougher N.L."/>
            <person name="Buchanan P."/>
            <person name="Buyck B."/>
            <person name="Bense V."/>
            <person name="Catcheside P."/>
            <person name="Chovatia M."/>
            <person name="Cooper J."/>
            <person name="Damon W."/>
            <person name="Desjardin D."/>
            <person name="Finy P."/>
            <person name="Geml J."/>
            <person name="Haridas S."/>
            <person name="Hughes K."/>
            <person name="Justo A."/>
            <person name="Karasinski D."/>
            <person name="Kautmanova I."/>
            <person name="Kiss B."/>
            <person name="Kocsube S."/>
            <person name="Kotiranta H."/>
            <person name="LaButti K.M."/>
            <person name="Lechner B.E."/>
            <person name="Liimatainen K."/>
            <person name="Lipzen A."/>
            <person name="Lukacs Z."/>
            <person name="Mihaltcheva S."/>
            <person name="Morgado L.N."/>
            <person name="Niskanen T."/>
            <person name="Noordeloos M.E."/>
            <person name="Ohm R.A."/>
            <person name="Ortiz-Santana B."/>
            <person name="Ovrebo C."/>
            <person name="Racz N."/>
            <person name="Riley R."/>
            <person name="Savchenko A."/>
            <person name="Shiryaev A."/>
            <person name="Soop K."/>
            <person name="Spirin V."/>
            <person name="Szebenyi C."/>
            <person name="Tomsovsky M."/>
            <person name="Tulloss R.E."/>
            <person name="Uehling J."/>
            <person name="Grigoriev I.V."/>
            <person name="Vagvolgyi C."/>
            <person name="Papp T."/>
            <person name="Martin F.M."/>
            <person name="Miettinen O."/>
            <person name="Hibbett D.S."/>
            <person name="Nagy L.G."/>
        </authorList>
    </citation>
    <scope>NUCLEOTIDE SEQUENCE [LARGE SCALE GENOMIC DNA]</scope>
    <source>
        <strain evidence="2 3">CBS 121175</strain>
    </source>
</reference>
<feature type="region of interest" description="Disordered" evidence="1">
    <location>
        <begin position="243"/>
        <end position="332"/>
    </location>
</feature>
<protein>
    <recommendedName>
        <fullName evidence="4">BTB domain-containing protein</fullName>
    </recommendedName>
</protein>
<feature type="compositionally biased region" description="Polar residues" evidence="1">
    <location>
        <begin position="298"/>
        <end position="311"/>
    </location>
</feature>
<gene>
    <name evidence="2" type="ORF">FA15DRAFT_694938</name>
</gene>
<organism evidence="2 3">
    <name type="scientific">Coprinopsis marcescibilis</name>
    <name type="common">Agaric fungus</name>
    <name type="synonym">Psathyrella marcescibilis</name>
    <dbReference type="NCBI Taxonomy" id="230819"/>
    <lineage>
        <taxon>Eukaryota</taxon>
        <taxon>Fungi</taxon>
        <taxon>Dikarya</taxon>
        <taxon>Basidiomycota</taxon>
        <taxon>Agaricomycotina</taxon>
        <taxon>Agaricomycetes</taxon>
        <taxon>Agaricomycetidae</taxon>
        <taxon>Agaricales</taxon>
        <taxon>Agaricineae</taxon>
        <taxon>Psathyrellaceae</taxon>
        <taxon>Coprinopsis</taxon>
    </lineage>
</organism>
<evidence type="ECO:0000256" key="1">
    <source>
        <dbReference type="SAM" id="MobiDB-lite"/>
    </source>
</evidence>
<feature type="compositionally biased region" description="Polar residues" evidence="1">
    <location>
        <begin position="253"/>
        <end position="271"/>
    </location>
</feature>
<proteinExistence type="predicted"/>
<dbReference type="Proteomes" id="UP000307440">
    <property type="component" value="Unassembled WGS sequence"/>
</dbReference>
<dbReference type="STRING" id="230819.A0A5C3KTK4"/>
<evidence type="ECO:0008006" key="4">
    <source>
        <dbReference type="Google" id="ProtNLM"/>
    </source>
</evidence>
<name>A0A5C3KTK4_COPMA</name>
<dbReference type="AlphaFoldDB" id="A0A5C3KTK4"/>
<feature type="region of interest" description="Disordered" evidence="1">
    <location>
        <begin position="349"/>
        <end position="386"/>
    </location>
</feature>
<evidence type="ECO:0000313" key="3">
    <source>
        <dbReference type="Proteomes" id="UP000307440"/>
    </source>
</evidence>